<dbReference type="Proteomes" id="UP000728647">
    <property type="component" value="Unassembled WGS sequence"/>
</dbReference>
<dbReference type="NCBIfam" id="NF033497">
    <property type="entry name" value="rubre_like_arch"/>
    <property type="match status" value="1"/>
</dbReference>
<protein>
    <submittedName>
        <fullName evidence="2">Rubrerythrin-like domain-containing protein</fullName>
    </submittedName>
</protein>
<reference evidence="2 5" key="1">
    <citation type="submission" date="2020-06" db="EMBL/GenBank/DDBJ databases">
        <title>Haloterrigena sp. nov., an extremely halophilic archaeon isolated from a saline sediment.</title>
        <authorList>
            <person name="Liu B.-B."/>
        </authorList>
    </citation>
    <scope>NUCLEOTIDE SEQUENCE</scope>
    <source>
        <strain evidence="2">SYSU A121-1</strain>
        <strain evidence="3 5">SYSU A558-1</strain>
    </source>
</reference>
<dbReference type="AlphaFoldDB" id="A0A8J8GP48"/>
<evidence type="ECO:0000313" key="3">
    <source>
        <dbReference type="EMBL" id="NUC72291.1"/>
    </source>
</evidence>
<evidence type="ECO:0000313" key="5">
    <source>
        <dbReference type="Proteomes" id="UP001016761"/>
    </source>
</evidence>
<proteinExistence type="predicted"/>
<name>A0A8J8GP48_9EURY</name>
<accession>A0A8J8GP48</accession>
<dbReference type="EMBL" id="JABURA010000001">
    <property type="protein sequence ID" value="NUB91884.1"/>
    <property type="molecule type" value="Genomic_DNA"/>
</dbReference>
<sequence length="43" mass="4794">MTVAEQLEYECVACGHRETVADALVSTCRRCGGEMRNVEPIHE</sequence>
<evidence type="ECO:0000259" key="1">
    <source>
        <dbReference type="Pfam" id="PF23455"/>
    </source>
</evidence>
<feature type="domain" description="DUF7129" evidence="1">
    <location>
        <begin position="6"/>
        <end position="38"/>
    </location>
</feature>
<evidence type="ECO:0000313" key="2">
    <source>
        <dbReference type="EMBL" id="NUB91884.1"/>
    </source>
</evidence>
<dbReference type="OrthoDB" id="280213at2157"/>
<evidence type="ECO:0000313" key="4">
    <source>
        <dbReference type="Proteomes" id="UP000728647"/>
    </source>
</evidence>
<organism evidence="2 4">
    <name type="scientific">Haloterrigena gelatinilytica</name>
    <dbReference type="NCBI Taxonomy" id="2741724"/>
    <lineage>
        <taxon>Archaea</taxon>
        <taxon>Methanobacteriati</taxon>
        <taxon>Methanobacteriota</taxon>
        <taxon>Stenosarchaea group</taxon>
        <taxon>Halobacteria</taxon>
        <taxon>Halobacteriales</taxon>
        <taxon>Natrialbaceae</taxon>
        <taxon>Haloterrigena</taxon>
    </lineage>
</organism>
<keyword evidence="5" id="KW-1185">Reference proteome</keyword>
<dbReference type="RefSeq" id="WP_174680228.1">
    <property type="nucleotide sequence ID" value="NZ_JABUQZ010000001.1"/>
</dbReference>
<comment type="caution">
    <text evidence="2">The sequence shown here is derived from an EMBL/GenBank/DDBJ whole genome shotgun (WGS) entry which is preliminary data.</text>
</comment>
<dbReference type="Proteomes" id="UP001016761">
    <property type="component" value="Unassembled WGS sequence"/>
</dbReference>
<gene>
    <name evidence="2" type="ORF">HT576_12755</name>
    <name evidence="3" type="ORF">HTZ84_08195</name>
</gene>
<dbReference type="Pfam" id="PF23455">
    <property type="entry name" value="DUF7129"/>
    <property type="match status" value="1"/>
</dbReference>
<dbReference type="EMBL" id="JABUQZ010000001">
    <property type="protein sequence ID" value="NUC72291.1"/>
    <property type="molecule type" value="Genomic_DNA"/>
</dbReference>
<dbReference type="InterPro" id="IPR055553">
    <property type="entry name" value="DUF7129"/>
</dbReference>